<name>A0A917Z6R4_9GAMM</name>
<keyword evidence="1" id="KW-0805">Transcription regulation</keyword>
<dbReference type="RefSeq" id="WP_188857784.1">
    <property type="nucleotide sequence ID" value="NZ_BMLT01000001.1"/>
</dbReference>
<dbReference type="EMBL" id="BMLT01000001">
    <property type="protein sequence ID" value="GGO76634.1"/>
    <property type="molecule type" value="Genomic_DNA"/>
</dbReference>
<dbReference type="GO" id="GO:0003700">
    <property type="term" value="F:DNA-binding transcription factor activity"/>
    <property type="evidence" value="ECO:0007669"/>
    <property type="project" value="TreeGrafter"/>
</dbReference>
<dbReference type="InterPro" id="IPR023772">
    <property type="entry name" value="DNA-bd_HTH_TetR-type_CS"/>
</dbReference>
<dbReference type="FunFam" id="1.10.10.60:FF:000141">
    <property type="entry name" value="TetR family transcriptional regulator"/>
    <property type="match status" value="1"/>
</dbReference>
<dbReference type="PRINTS" id="PR00455">
    <property type="entry name" value="HTHTETR"/>
</dbReference>
<feature type="DNA-binding region" description="H-T-H motif" evidence="4">
    <location>
        <begin position="35"/>
        <end position="54"/>
    </location>
</feature>
<dbReference type="AlphaFoldDB" id="A0A917Z6R4"/>
<organism evidence="6 7">
    <name type="scientific">Marinobacterium nitratireducens</name>
    <dbReference type="NCBI Taxonomy" id="518897"/>
    <lineage>
        <taxon>Bacteria</taxon>
        <taxon>Pseudomonadati</taxon>
        <taxon>Pseudomonadota</taxon>
        <taxon>Gammaproteobacteria</taxon>
        <taxon>Oceanospirillales</taxon>
        <taxon>Oceanospirillaceae</taxon>
        <taxon>Marinobacterium</taxon>
    </lineage>
</organism>
<dbReference type="Pfam" id="PF00440">
    <property type="entry name" value="TetR_N"/>
    <property type="match status" value="1"/>
</dbReference>
<dbReference type="SUPFAM" id="SSF46689">
    <property type="entry name" value="Homeodomain-like"/>
    <property type="match status" value="1"/>
</dbReference>
<dbReference type="Pfam" id="PF14246">
    <property type="entry name" value="TetR_C_7"/>
    <property type="match status" value="1"/>
</dbReference>
<evidence type="ECO:0000256" key="4">
    <source>
        <dbReference type="PROSITE-ProRule" id="PRU00335"/>
    </source>
</evidence>
<dbReference type="InterPro" id="IPR039536">
    <property type="entry name" value="TetR_C_Proteobacteria"/>
</dbReference>
<dbReference type="Gene3D" id="1.10.10.60">
    <property type="entry name" value="Homeodomain-like"/>
    <property type="match status" value="1"/>
</dbReference>
<feature type="domain" description="HTH tetR-type" evidence="5">
    <location>
        <begin position="12"/>
        <end position="72"/>
    </location>
</feature>
<evidence type="ECO:0000313" key="6">
    <source>
        <dbReference type="EMBL" id="GGO76634.1"/>
    </source>
</evidence>
<dbReference type="InterPro" id="IPR001647">
    <property type="entry name" value="HTH_TetR"/>
</dbReference>
<dbReference type="PANTHER" id="PTHR30055:SF146">
    <property type="entry name" value="HTH-TYPE TRANSCRIPTIONAL DUAL REGULATOR CECR"/>
    <property type="match status" value="1"/>
</dbReference>
<dbReference type="InterPro" id="IPR009057">
    <property type="entry name" value="Homeodomain-like_sf"/>
</dbReference>
<keyword evidence="7" id="KW-1185">Reference proteome</keyword>
<evidence type="ECO:0000256" key="1">
    <source>
        <dbReference type="ARBA" id="ARBA00023015"/>
    </source>
</evidence>
<proteinExistence type="predicted"/>
<dbReference type="PROSITE" id="PS01081">
    <property type="entry name" value="HTH_TETR_1"/>
    <property type="match status" value="1"/>
</dbReference>
<evidence type="ECO:0000313" key="7">
    <source>
        <dbReference type="Proteomes" id="UP000599578"/>
    </source>
</evidence>
<dbReference type="GO" id="GO:0000976">
    <property type="term" value="F:transcription cis-regulatory region binding"/>
    <property type="evidence" value="ECO:0007669"/>
    <property type="project" value="TreeGrafter"/>
</dbReference>
<protein>
    <submittedName>
        <fullName evidence="6">TetR family transcriptional regulator</fullName>
    </submittedName>
</protein>
<gene>
    <name evidence="6" type="ORF">GCM10011348_04310</name>
</gene>
<dbReference type="PROSITE" id="PS50977">
    <property type="entry name" value="HTH_TETR_2"/>
    <property type="match status" value="1"/>
</dbReference>
<evidence type="ECO:0000259" key="5">
    <source>
        <dbReference type="PROSITE" id="PS50977"/>
    </source>
</evidence>
<dbReference type="InterPro" id="IPR050109">
    <property type="entry name" value="HTH-type_TetR-like_transc_reg"/>
</dbReference>
<sequence length="204" mass="22939">MPDSTAGKPRRKGKRAAIIAAAVKEFQERGFLETSMDRIAETAQVSKRTVYNHFPSKEELFQSIVTELLDRCGHLEVPEPNADSPIKDQLMAVGRCYAELMTSDDFIKLSRVVLSRFIQSPGLVGSAITGQEPQQPILEWFEAAQQRGLLPHFDNVQATKEFTGLINATEFWPKLISNEQLPGDEARERYLDSIASMFLNHYAP</sequence>
<accession>A0A917Z6R4</accession>
<keyword evidence="2 4" id="KW-0238">DNA-binding</keyword>
<keyword evidence="3" id="KW-0804">Transcription</keyword>
<dbReference type="Proteomes" id="UP000599578">
    <property type="component" value="Unassembled WGS sequence"/>
</dbReference>
<evidence type="ECO:0000256" key="3">
    <source>
        <dbReference type="ARBA" id="ARBA00023163"/>
    </source>
</evidence>
<dbReference type="Gene3D" id="1.10.357.10">
    <property type="entry name" value="Tetracycline Repressor, domain 2"/>
    <property type="match status" value="1"/>
</dbReference>
<evidence type="ECO:0000256" key="2">
    <source>
        <dbReference type="ARBA" id="ARBA00023125"/>
    </source>
</evidence>
<reference evidence="6 7" key="1">
    <citation type="journal article" date="2014" name="Int. J. Syst. Evol. Microbiol.">
        <title>Complete genome sequence of Corynebacterium casei LMG S-19264T (=DSM 44701T), isolated from a smear-ripened cheese.</title>
        <authorList>
            <consortium name="US DOE Joint Genome Institute (JGI-PGF)"/>
            <person name="Walter F."/>
            <person name="Albersmeier A."/>
            <person name="Kalinowski J."/>
            <person name="Ruckert C."/>
        </authorList>
    </citation>
    <scope>NUCLEOTIDE SEQUENCE [LARGE SCALE GENOMIC DNA]</scope>
    <source>
        <strain evidence="6 7">CGMCC 1.7286</strain>
    </source>
</reference>
<dbReference type="PANTHER" id="PTHR30055">
    <property type="entry name" value="HTH-TYPE TRANSCRIPTIONAL REGULATOR RUTR"/>
    <property type="match status" value="1"/>
</dbReference>
<comment type="caution">
    <text evidence="6">The sequence shown here is derived from an EMBL/GenBank/DDBJ whole genome shotgun (WGS) entry which is preliminary data.</text>
</comment>